<name>A0A5Q6RZH9_9ACTN</name>
<dbReference type="EMBL" id="VDFQ02000002">
    <property type="protein sequence ID" value="KAA1423515.1"/>
    <property type="molecule type" value="Genomic_DNA"/>
</dbReference>
<sequence>MAERLSIGIDIGGTRVKAGVIDLDGHVLERLSRDTPTTSPAAVLDAIADIVATLRRHHLVTSVGIGAAGFVDATQSTVVFSPHLAWRHEPLRDAVRRRTGLSVLVDNDANAAAWAEWRFGAAQNEEDMICLTLGTGIGGALVIDGRPHRGRFGIAGEFGHMIVVPDGRACECGNKGCLEQYASGNALIRDARGAVERGEDYGKRLLARVDGDIEQVNGIVVSELAREGDEDAIASLRDVGSWLGIGIANLAAAFDPGLFVVGGGVSDADELLLDPARDAFRHTLTGRGFRPEALIVRAHLGNDAGMIGAADMARTLRRRARRGRSRARLPRAEGSLARLSGRRG</sequence>
<evidence type="ECO:0000313" key="10">
    <source>
        <dbReference type="EMBL" id="KAA1423515.1"/>
    </source>
</evidence>
<accession>A0A5Q6RZH9</accession>
<evidence type="ECO:0000256" key="3">
    <source>
        <dbReference type="ARBA" id="ARBA00014701"/>
    </source>
</evidence>
<proteinExistence type="inferred from homology"/>
<dbReference type="EC" id="2.7.1.2" evidence="2"/>
<dbReference type="PANTHER" id="PTHR18964:SF173">
    <property type="entry name" value="GLUCOKINASE"/>
    <property type="match status" value="1"/>
</dbReference>
<evidence type="ECO:0000256" key="9">
    <source>
        <dbReference type="SAM" id="MobiDB-lite"/>
    </source>
</evidence>
<dbReference type="InterPro" id="IPR000600">
    <property type="entry name" value="ROK"/>
</dbReference>
<evidence type="ECO:0000256" key="8">
    <source>
        <dbReference type="ARBA" id="ARBA00032386"/>
    </source>
</evidence>
<dbReference type="GO" id="GO:0005737">
    <property type="term" value="C:cytoplasm"/>
    <property type="evidence" value="ECO:0007669"/>
    <property type="project" value="InterPro"/>
</dbReference>
<dbReference type="RefSeq" id="WP_149769034.1">
    <property type="nucleotide sequence ID" value="NZ_VDFQ02000002.1"/>
</dbReference>
<keyword evidence="6 10" id="KW-0418">Kinase</keyword>
<comment type="caution">
    <text evidence="10">The sequence shown here is derived from an EMBL/GenBank/DDBJ whole genome shotgun (WGS) entry which is preliminary data.</text>
</comment>
<evidence type="ECO:0000256" key="5">
    <source>
        <dbReference type="ARBA" id="ARBA00022741"/>
    </source>
</evidence>
<evidence type="ECO:0000256" key="7">
    <source>
        <dbReference type="ARBA" id="ARBA00022840"/>
    </source>
</evidence>
<dbReference type="Gene3D" id="3.30.420.40">
    <property type="match status" value="2"/>
</dbReference>
<gene>
    <name evidence="10" type="ORF">FE697_007910</name>
</gene>
<dbReference type="GO" id="GO:0004340">
    <property type="term" value="F:glucokinase activity"/>
    <property type="evidence" value="ECO:0007669"/>
    <property type="project" value="UniProtKB-EC"/>
</dbReference>
<comment type="similarity">
    <text evidence="1">Belongs to the ROK (NagC/XylR) family.</text>
</comment>
<dbReference type="InterPro" id="IPR043129">
    <property type="entry name" value="ATPase_NBD"/>
</dbReference>
<dbReference type="NCBIfam" id="TIGR00744">
    <property type="entry name" value="ROK_glcA_fam"/>
    <property type="match status" value="1"/>
</dbReference>
<protein>
    <recommendedName>
        <fullName evidence="3">Glucokinase</fullName>
        <ecNumber evidence="2">2.7.1.2</ecNumber>
    </recommendedName>
    <alternativeName>
        <fullName evidence="8">Glucose kinase</fullName>
    </alternativeName>
</protein>
<dbReference type="InterPro" id="IPR049874">
    <property type="entry name" value="ROK_cs"/>
</dbReference>
<dbReference type="AlphaFoldDB" id="A0A5Q6RZH9"/>
<evidence type="ECO:0000313" key="11">
    <source>
        <dbReference type="Proteomes" id="UP000307768"/>
    </source>
</evidence>
<dbReference type="PANTHER" id="PTHR18964">
    <property type="entry name" value="ROK (REPRESSOR, ORF, KINASE) FAMILY"/>
    <property type="match status" value="1"/>
</dbReference>
<organism evidence="10 11">
    <name type="scientific">Mumia zhuanghuii</name>
    <dbReference type="NCBI Taxonomy" id="2585211"/>
    <lineage>
        <taxon>Bacteria</taxon>
        <taxon>Bacillati</taxon>
        <taxon>Actinomycetota</taxon>
        <taxon>Actinomycetes</taxon>
        <taxon>Propionibacteriales</taxon>
        <taxon>Nocardioidaceae</taxon>
        <taxon>Mumia</taxon>
    </lineage>
</organism>
<dbReference type="Pfam" id="PF00480">
    <property type="entry name" value="ROK"/>
    <property type="match status" value="1"/>
</dbReference>
<dbReference type="SUPFAM" id="SSF53067">
    <property type="entry name" value="Actin-like ATPase domain"/>
    <property type="match status" value="1"/>
</dbReference>
<feature type="region of interest" description="Disordered" evidence="9">
    <location>
        <begin position="322"/>
        <end position="344"/>
    </location>
</feature>
<evidence type="ECO:0000256" key="4">
    <source>
        <dbReference type="ARBA" id="ARBA00022679"/>
    </source>
</evidence>
<dbReference type="GO" id="GO:0005524">
    <property type="term" value="F:ATP binding"/>
    <property type="evidence" value="ECO:0007669"/>
    <property type="project" value="UniProtKB-KW"/>
</dbReference>
<keyword evidence="7" id="KW-0067">ATP-binding</keyword>
<dbReference type="Proteomes" id="UP000307768">
    <property type="component" value="Unassembled WGS sequence"/>
</dbReference>
<keyword evidence="4 10" id="KW-0808">Transferase</keyword>
<dbReference type="GO" id="GO:0006096">
    <property type="term" value="P:glycolytic process"/>
    <property type="evidence" value="ECO:0007669"/>
    <property type="project" value="InterPro"/>
</dbReference>
<dbReference type="InterPro" id="IPR004654">
    <property type="entry name" value="ROK_glcA"/>
</dbReference>
<keyword evidence="5" id="KW-0547">Nucleotide-binding</keyword>
<evidence type="ECO:0000256" key="1">
    <source>
        <dbReference type="ARBA" id="ARBA00006479"/>
    </source>
</evidence>
<dbReference type="OrthoDB" id="9810372at2"/>
<dbReference type="PROSITE" id="PS01125">
    <property type="entry name" value="ROK"/>
    <property type="match status" value="1"/>
</dbReference>
<reference evidence="10 11" key="1">
    <citation type="submission" date="2019-09" db="EMBL/GenBank/DDBJ databases">
        <title>Mumia zhuanghuii sp. nov. isolated from the intestinal contents of plateau pika (Ochotona curzoniae) in the Qinghai-Tibet plateau of China.</title>
        <authorList>
            <person name="Tian Z."/>
        </authorList>
    </citation>
    <scope>NUCLEOTIDE SEQUENCE [LARGE SCALE GENOMIC DNA]</scope>
    <source>
        <strain evidence="11">350</strain>
    </source>
</reference>
<evidence type="ECO:0000256" key="6">
    <source>
        <dbReference type="ARBA" id="ARBA00022777"/>
    </source>
</evidence>
<evidence type="ECO:0000256" key="2">
    <source>
        <dbReference type="ARBA" id="ARBA00012323"/>
    </source>
</evidence>